<accession>A0A9N8HWK8</accession>
<dbReference type="EMBL" id="CAICTM010002691">
    <property type="protein sequence ID" value="CAB9529973.1"/>
    <property type="molecule type" value="Genomic_DNA"/>
</dbReference>
<dbReference type="Proteomes" id="UP001153069">
    <property type="component" value="Unassembled WGS sequence"/>
</dbReference>
<keyword evidence="3" id="KW-1185">Reference proteome</keyword>
<feature type="compositionally biased region" description="Basic residues" evidence="1">
    <location>
        <begin position="136"/>
        <end position="145"/>
    </location>
</feature>
<proteinExistence type="predicted"/>
<feature type="region of interest" description="Disordered" evidence="1">
    <location>
        <begin position="1"/>
        <end position="67"/>
    </location>
</feature>
<evidence type="ECO:0000313" key="2">
    <source>
        <dbReference type="EMBL" id="CAB9529973.1"/>
    </source>
</evidence>
<reference evidence="2" key="1">
    <citation type="submission" date="2020-06" db="EMBL/GenBank/DDBJ databases">
        <authorList>
            <consortium name="Plant Systems Biology data submission"/>
        </authorList>
    </citation>
    <scope>NUCLEOTIDE SEQUENCE</scope>
    <source>
        <strain evidence="2">D6</strain>
    </source>
</reference>
<dbReference type="AlphaFoldDB" id="A0A9N8HWK8"/>
<sequence>MSSQTEVKQEEKGRWWVSSEAPDYSKRTVVSTDAQSQEQPKQAASTDPQMTVDGDTVPSSGDLDHDVSLALKLHQEEQDAQYATNLEASLSPVQVPAPQMAKMTERGNEDDVEWEEHDVPTVDPTVTSETTDGTTKKKRRRRRRKRENGKDTRGCCRKLEEDENLFSLCIGALFCSCCFATGGAVAADGDCCECCDIF</sequence>
<name>A0A9N8HWK8_9STRA</name>
<evidence type="ECO:0000256" key="1">
    <source>
        <dbReference type="SAM" id="MobiDB-lite"/>
    </source>
</evidence>
<comment type="caution">
    <text evidence="2">The sequence shown here is derived from an EMBL/GenBank/DDBJ whole genome shotgun (WGS) entry which is preliminary data.</text>
</comment>
<organism evidence="2 3">
    <name type="scientific">Seminavis robusta</name>
    <dbReference type="NCBI Taxonomy" id="568900"/>
    <lineage>
        <taxon>Eukaryota</taxon>
        <taxon>Sar</taxon>
        <taxon>Stramenopiles</taxon>
        <taxon>Ochrophyta</taxon>
        <taxon>Bacillariophyta</taxon>
        <taxon>Bacillariophyceae</taxon>
        <taxon>Bacillariophycidae</taxon>
        <taxon>Naviculales</taxon>
        <taxon>Naviculaceae</taxon>
        <taxon>Seminavis</taxon>
    </lineage>
</organism>
<protein>
    <submittedName>
        <fullName evidence="2">Uncharacterized protein</fullName>
    </submittedName>
</protein>
<evidence type="ECO:0000313" key="3">
    <source>
        <dbReference type="Proteomes" id="UP001153069"/>
    </source>
</evidence>
<feature type="compositionally biased region" description="Polar residues" evidence="1">
    <location>
        <begin position="28"/>
        <end position="49"/>
    </location>
</feature>
<gene>
    <name evidence="2" type="ORF">SEMRO_2693_G334820.1</name>
</gene>
<feature type="region of interest" description="Disordered" evidence="1">
    <location>
        <begin position="100"/>
        <end position="145"/>
    </location>
</feature>